<evidence type="ECO:0000313" key="3">
    <source>
        <dbReference type="Proteomes" id="UP001071230"/>
    </source>
</evidence>
<dbReference type="KEGG" id="aacx:DEACI_0899"/>
<keyword evidence="3" id="KW-1185">Reference proteome</keyword>
<dbReference type="AlphaFoldDB" id="A0A8S0XVD8"/>
<reference evidence="2" key="1">
    <citation type="submission" date="2014-11" db="EMBL/GenBank/DDBJ databases">
        <authorList>
            <person name="Hornung B.V."/>
        </authorList>
    </citation>
    <scope>NUCLEOTIDE SEQUENCE</scope>
    <source>
        <strain evidence="2">INE</strain>
    </source>
</reference>
<dbReference type="RefSeq" id="WP_240983946.1">
    <property type="nucleotide sequence ID" value="NZ_CDGJ01000134.1"/>
</dbReference>
<gene>
    <name evidence="1" type="ORF">DEACI_0899</name>
    <name evidence="2" type="ORF">DEACI_4110</name>
</gene>
<sequence length="187" mass="21812">MITTPVSVGPVELPAEGLVLVAYEEYPEAFNVKVYEEEDFAAGEPLPLAEAGVPRSAQKEIAQYPVCGFHLSQALSELREMYTGWAKVERTQPLKLIGIHNEDPLILYIQFSLGERYFVYERNLMSKNERVREELFGRKHHLRQRSLNNEDEEYLISSLRFMPKAKKAISYYTYKRSVRYRRKECGR</sequence>
<protein>
    <submittedName>
        <fullName evidence="1">Uncharacterized protein</fullName>
    </submittedName>
</protein>
<evidence type="ECO:0000313" key="1">
    <source>
        <dbReference type="EMBL" id="CAA7600247.1"/>
    </source>
</evidence>
<name>A0A8S0XVD8_9FIRM</name>
<proteinExistence type="predicted"/>
<dbReference type="Proteomes" id="UP001071230">
    <property type="component" value="Unassembled WGS sequence"/>
</dbReference>
<dbReference type="EMBL" id="CDGJ01000134">
    <property type="protein sequence ID" value="CEJ09625.1"/>
    <property type="molecule type" value="Genomic_DNA"/>
</dbReference>
<evidence type="ECO:0000313" key="2">
    <source>
        <dbReference type="EMBL" id="CEJ09625.1"/>
    </source>
</evidence>
<accession>A0A8S0XVD8</accession>
<dbReference type="EMBL" id="LR746496">
    <property type="protein sequence ID" value="CAA7600247.1"/>
    <property type="molecule type" value="Genomic_DNA"/>
</dbReference>
<reference evidence="1" key="2">
    <citation type="submission" date="2020-01" db="EMBL/GenBank/DDBJ databases">
        <authorList>
            <person name="Hornung B."/>
        </authorList>
    </citation>
    <scope>NUCLEOTIDE SEQUENCE</scope>
    <source>
        <strain evidence="1">PacBioINE</strain>
    </source>
</reference>
<organism evidence="1">
    <name type="scientific">Acididesulfobacillus acetoxydans</name>
    <dbReference type="NCBI Taxonomy" id="1561005"/>
    <lineage>
        <taxon>Bacteria</taxon>
        <taxon>Bacillati</taxon>
        <taxon>Bacillota</taxon>
        <taxon>Clostridia</taxon>
        <taxon>Eubacteriales</taxon>
        <taxon>Peptococcaceae</taxon>
        <taxon>Acididesulfobacillus</taxon>
    </lineage>
</organism>
<dbReference type="Proteomes" id="UP000836597">
    <property type="component" value="Chromosome"/>
</dbReference>